<dbReference type="EMBL" id="VIFY01000067">
    <property type="protein sequence ID" value="TQB72230.1"/>
    <property type="molecule type" value="Genomic_DNA"/>
</dbReference>
<proteinExistence type="predicted"/>
<reference evidence="2 3" key="1">
    <citation type="submission" date="2019-06" db="EMBL/GenBank/DDBJ databases">
        <title>Wine fermentation using esterase from Monascus purpureus.</title>
        <authorList>
            <person name="Geng C."/>
            <person name="Zhang Y."/>
        </authorList>
    </citation>
    <scope>NUCLEOTIDE SEQUENCE [LARGE SCALE GENOMIC DNA]</scope>
    <source>
        <strain evidence="2">HQ1</strain>
    </source>
</reference>
<feature type="compositionally biased region" description="Polar residues" evidence="1">
    <location>
        <begin position="65"/>
        <end position="88"/>
    </location>
</feature>
<dbReference type="Proteomes" id="UP000319663">
    <property type="component" value="Unassembled WGS sequence"/>
</dbReference>
<evidence type="ECO:0000313" key="2">
    <source>
        <dbReference type="EMBL" id="TQB72230.1"/>
    </source>
</evidence>
<accession>A0A507QV55</accession>
<feature type="region of interest" description="Disordered" evidence="1">
    <location>
        <begin position="63"/>
        <end position="128"/>
    </location>
</feature>
<keyword evidence="3" id="KW-1185">Reference proteome</keyword>
<protein>
    <submittedName>
        <fullName evidence="2">Uncharacterized protein</fullName>
    </submittedName>
</protein>
<name>A0A507QV55_MONPU</name>
<organism evidence="2 3">
    <name type="scientific">Monascus purpureus</name>
    <name type="common">Red mold</name>
    <name type="synonym">Monascus anka</name>
    <dbReference type="NCBI Taxonomy" id="5098"/>
    <lineage>
        <taxon>Eukaryota</taxon>
        <taxon>Fungi</taxon>
        <taxon>Dikarya</taxon>
        <taxon>Ascomycota</taxon>
        <taxon>Pezizomycotina</taxon>
        <taxon>Eurotiomycetes</taxon>
        <taxon>Eurotiomycetidae</taxon>
        <taxon>Eurotiales</taxon>
        <taxon>Aspergillaceae</taxon>
        <taxon>Monascus</taxon>
    </lineage>
</organism>
<sequence length="241" mass="27042">MTGRKHCSYFSSSSFERTENSLTVALEWERSQWASVAPQPRDSEQQVSPLMMSAPAVEFGEMRETSNVNPHRRTSSQYEPGGINQSNPRQVSISSESRVSEQSETSTHITSPSVPPRTRHTAMSQAASPGLFRDIVSKIFSSEFGQGDSYSGSSTEQTSIMSRDTSSADLDHSNLIQALANARIRAQQVRIQEQLLRPLRIEPQDNFHRPNADLKMRFDASACLELTVRRLNIRDWLRVGV</sequence>
<dbReference type="AlphaFoldDB" id="A0A507QV55"/>
<dbReference type="STRING" id="5098.A0A507QV55"/>
<feature type="compositionally biased region" description="Low complexity" evidence="1">
    <location>
        <begin position="89"/>
        <end position="107"/>
    </location>
</feature>
<comment type="caution">
    <text evidence="2">The sequence shown here is derived from an EMBL/GenBank/DDBJ whole genome shotgun (WGS) entry which is preliminary data.</text>
</comment>
<gene>
    <name evidence="2" type="ORF">MPDQ_006949</name>
</gene>
<feature type="region of interest" description="Disordered" evidence="1">
    <location>
        <begin position="146"/>
        <end position="167"/>
    </location>
</feature>
<evidence type="ECO:0000256" key="1">
    <source>
        <dbReference type="SAM" id="MobiDB-lite"/>
    </source>
</evidence>
<evidence type="ECO:0000313" key="3">
    <source>
        <dbReference type="Proteomes" id="UP000319663"/>
    </source>
</evidence>